<comment type="caution">
    <text evidence="2">The sequence shown here is derived from an EMBL/GenBank/DDBJ whole genome shotgun (WGS) entry which is preliminary data.</text>
</comment>
<keyword evidence="1" id="KW-1133">Transmembrane helix</keyword>
<protein>
    <submittedName>
        <fullName evidence="2">Uncharacterized protein</fullName>
    </submittedName>
</protein>
<gene>
    <name evidence="2" type="ORF">XD54_1001</name>
</gene>
<proteinExistence type="predicted"/>
<sequence>MQKKFKLDAGKLIIILFLAYLVFLFWSMRAVQPPPHLPPEEEQESILIAEKLGFLNDNKLSEEEKIVVLKIYPLYKYRTSLFDEVETDNPLLLANLSEQVSEILEKVPLPLRDDMVRFLFSESPYTLEDFSNRVMIFKSQVNEFLKTYEKLPPRIKNGIENSKNIYEVKSLQDYIAIVKLLYMNLYELPPDIIIAIDNAQGILDGFEPHEIEEFLDSLNSVRERFFMNQTFREWFVENSRHFDATNIETSWDKFVQERQKDTTPPKIWGVVTSQGENIRVSFTVKDNVNVPKEIVIKIGAKTIALPISTNSLTYIGAIEFEQEWGEYNVTVTGMDANGNKHSAKIDFSHYPEIFEIKFDGSGEEFQNAQPYTKEELTKMWRYAAKYKPLQIYKIVYPYLGFDRYGKMKFDGAMEFFYEKAKRDLFKFYHKPLPFYSITPLHIVYFVNSYVHSYDMPYIKTLSSSICGYDGETQVVLMNNLFLDFNLKAWALQVPASISGWRLDHSEVIVIWDIPLLVGSNYRGIYALGKDPYIQNDNLFYPYDPDWFSTYYDDTVEMLVLGILPYRPDMVSVEEFYRRFNLRVTPAYPYKNLMKELITGYEFFASYVTFNISKEYVQDLLEKIQEGDLSVLEDLNKLEAARSLWYRLDGRNLYYGSKYTPDYVTVTKDGRFYYVHRNRSKIFSTS</sequence>
<name>A0A101EM67_9EURY</name>
<dbReference type="RefSeq" id="WP_283217583.1">
    <property type="nucleotide sequence ID" value="NZ_LGFD01000016.1"/>
</dbReference>
<evidence type="ECO:0000313" key="3">
    <source>
        <dbReference type="Proteomes" id="UP000053911"/>
    </source>
</evidence>
<dbReference type="EMBL" id="LGFD01000016">
    <property type="protein sequence ID" value="KUK17719.1"/>
    <property type="molecule type" value="Genomic_DNA"/>
</dbReference>
<keyword evidence="1" id="KW-0812">Transmembrane</keyword>
<evidence type="ECO:0000313" key="2">
    <source>
        <dbReference type="EMBL" id="KUK17719.1"/>
    </source>
</evidence>
<evidence type="ECO:0000256" key="1">
    <source>
        <dbReference type="SAM" id="Phobius"/>
    </source>
</evidence>
<reference evidence="3" key="1">
    <citation type="journal article" date="2015" name="MBio">
        <title>Genome-Resolved Metagenomic Analysis Reveals Roles for Candidate Phyla and Other Microbial Community Members in Biogeochemical Transformations in Oil Reservoirs.</title>
        <authorList>
            <person name="Hu P."/>
            <person name="Tom L."/>
            <person name="Singh A."/>
            <person name="Thomas B.C."/>
            <person name="Baker B.J."/>
            <person name="Piceno Y.M."/>
            <person name="Andersen G.L."/>
            <person name="Banfield J.F."/>
        </authorList>
    </citation>
    <scope>NUCLEOTIDE SEQUENCE [LARGE SCALE GENOMIC DNA]</scope>
</reference>
<accession>A0A101EM67</accession>
<keyword evidence="1" id="KW-0472">Membrane</keyword>
<dbReference type="AlphaFoldDB" id="A0A101EM67"/>
<feature type="transmembrane region" description="Helical" evidence="1">
    <location>
        <begin position="12"/>
        <end position="28"/>
    </location>
</feature>
<dbReference type="Proteomes" id="UP000053911">
    <property type="component" value="Unassembled WGS sequence"/>
</dbReference>
<dbReference type="PATRIC" id="fig|172049.5.peg.1867"/>
<organism evidence="2 3">
    <name type="scientific">Thermococcus sibiricus</name>
    <dbReference type="NCBI Taxonomy" id="172049"/>
    <lineage>
        <taxon>Archaea</taxon>
        <taxon>Methanobacteriati</taxon>
        <taxon>Methanobacteriota</taxon>
        <taxon>Thermococci</taxon>
        <taxon>Thermococcales</taxon>
        <taxon>Thermococcaceae</taxon>
        <taxon>Thermococcus</taxon>
    </lineage>
</organism>